<comment type="caution">
    <text evidence="10">The sequence shown here is derived from an EMBL/GenBank/DDBJ whole genome shotgun (WGS) entry which is preliminary data.</text>
</comment>
<dbReference type="InterPro" id="IPR000184">
    <property type="entry name" value="Bac_surfAg_D15"/>
</dbReference>
<feature type="domain" description="POTRA" evidence="9">
    <location>
        <begin position="79"/>
        <end position="184"/>
    </location>
</feature>
<evidence type="ECO:0000313" key="10">
    <source>
        <dbReference type="EMBL" id="HIP98468.1"/>
    </source>
</evidence>
<feature type="domain" description="Bacterial surface antigen (D15)" evidence="8">
    <location>
        <begin position="459"/>
        <end position="763"/>
    </location>
</feature>
<proteinExistence type="predicted"/>
<reference evidence="10" key="1">
    <citation type="journal article" date="2020" name="ISME J.">
        <title>Gammaproteobacteria mediating utilization of methyl-, sulfur- and petroleum organic compounds in deep ocean hydrothermal plumes.</title>
        <authorList>
            <person name="Zhou Z."/>
            <person name="Liu Y."/>
            <person name="Pan J."/>
            <person name="Cron B.R."/>
            <person name="Toner B.M."/>
            <person name="Anantharaman K."/>
            <person name="Breier J.A."/>
            <person name="Dick G.J."/>
            <person name="Li M."/>
        </authorList>
    </citation>
    <scope>NUCLEOTIDE SEQUENCE</scope>
    <source>
        <strain evidence="10">SZUA-1501</strain>
    </source>
</reference>
<dbReference type="InterPro" id="IPR023707">
    <property type="entry name" value="OM_assembly_BamA"/>
</dbReference>
<evidence type="ECO:0000256" key="7">
    <source>
        <dbReference type="NCBIfam" id="TIGR03303"/>
    </source>
</evidence>
<feature type="domain" description="POTRA" evidence="9">
    <location>
        <begin position="8"/>
        <end position="75"/>
    </location>
</feature>
<comment type="subcellular location">
    <subcellularLocation>
        <location evidence="1">Membrane</location>
    </subcellularLocation>
</comment>
<dbReference type="InterPro" id="IPR010827">
    <property type="entry name" value="BamA/TamA_POTRA"/>
</dbReference>
<evidence type="ECO:0000259" key="9">
    <source>
        <dbReference type="Pfam" id="PF07244"/>
    </source>
</evidence>
<evidence type="ECO:0000256" key="1">
    <source>
        <dbReference type="ARBA" id="ARBA00004370"/>
    </source>
</evidence>
<feature type="domain" description="POTRA" evidence="9">
    <location>
        <begin position="364"/>
        <end position="431"/>
    </location>
</feature>
<dbReference type="Proteomes" id="UP000606463">
    <property type="component" value="Unassembled WGS sequence"/>
</dbReference>
<keyword evidence="4" id="KW-0677">Repeat</keyword>
<dbReference type="GO" id="GO:0009279">
    <property type="term" value="C:cell outer membrane"/>
    <property type="evidence" value="ECO:0007669"/>
    <property type="project" value="UniProtKB-UniRule"/>
</dbReference>
<keyword evidence="2" id="KW-0812">Transmembrane</keyword>
<keyword evidence="3" id="KW-0732">Signal</keyword>
<feature type="domain" description="POTRA" evidence="9">
    <location>
        <begin position="188"/>
        <end position="273"/>
    </location>
</feature>
<evidence type="ECO:0000256" key="6">
    <source>
        <dbReference type="ARBA" id="ARBA00023237"/>
    </source>
</evidence>
<keyword evidence="6" id="KW-0998">Cell outer membrane</keyword>
<keyword evidence="5" id="KW-0472">Membrane</keyword>
<organism evidence="10 11">
    <name type="scientific">Aquifex aeolicus</name>
    <dbReference type="NCBI Taxonomy" id="63363"/>
    <lineage>
        <taxon>Bacteria</taxon>
        <taxon>Pseudomonadati</taxon>
        <taxon>Aquificota</taxon>
        <taxon>Aquificia</taxon>
        <taxon>Aquificales</taxon>
        <taxon>Aquificaceae</taxon>
        <taxon>Aquifex</taxon>
    </lineage>
</organism>
<dbReference type="AlphaFoldDB" id="A0A9D1CGF9"/>
<dbReference type="Gene3D" id="2.40.160.50">
    <property type="entry name" value="membrane protein fhac: a member of the omp85/tpsb transporter family"/>
    <property type="match status" value="1"/>
</dbReference>
<dbReference type="Gene3D" id="3.10.20.310">
    <property type="entry name" value="membrane protein fhac"/>
    <property type="match status" value="5"/>
</dbReference>
<evidence type="ECO:0000256" key="3">
    <source>
        <dbReference type="ARBA" id="ARBA00022729"/>
    </source>
</evidence>
<dbReference type="EMBL" id="DQVE01000042">
    <property type="protein sequence ID" value="HIP98468.1"/>
    <property type="molecule type" value="Genomic_DNA"/>
</dbReference>
<evidence type="ECO:0000256" key="5">
    <source>
        <dbReference type="ARBA" id="ARBA00023136"/>
    </source>
</evidence>
<dbReference type="InterPro" id="IPR039910">
    <property type="entry name" value="D15-like"/>
</dbReference>
<sequence>MAFSQEVISTVRVEGNRYLTDKEVLKLLNLHKGLVYSPDYIYKAVKRAYRKGAFEYISVYRKEEKEGVKLLIKVRDLPVVYDVQFVGNEELSEEELRKAIGVLENPQEVLEEQTSYISGPAVEEKLKIKKLVPIGRPLSLEEIEQMVRRIKLRYALEGYPDVKVSYKIVPIKGASKLVFYIKEGSPQYVDEIVIKGLKWLDPDDIKDVMELEEPNIFLFRFHPPFAEEILENDIANINHFLKNKGFFEGKVEKYEIKKVGKKGVKVILYIHEGPRYKVGKVEIKGNNYFGYGELTKDFFRQLKKNDYYYNQNLVDKLRNTILDKYQNLGLFFTKVYVIPKPNVEKKVVNLLVEVKESPPTYNRWVEIKGNYETRDYVLRRELELYEGDLITKERLKWSNIWIERLGYYAGVDIKPELLTPEFAKTTVKVTERFTGQFSVGLGYSETSGLSGFVSLRKGNFLGMGDIVSVSLSWGEYAKNYRFSYTRKWFLRKPQDLTFSVYNSKRDYDTYTVEYKGISATLTRRFWHYWEWYAGLDLQSVKYSDISPDASIYVKEASRFDSARLIRFGVSRDTRDSYMFPSEGSHFGIGTKLGGLLGGDEKFVKLSLKGSYYLRDPYFDSGTIFSVRGQVGMVKAWGGLGITPIDERFFVGGDYTIRGYRYGYAGPIDPQTEDPVGADRMWTLSVEADYPVKRKFFYVGAFLDMGNGANNWGDLVKDVKAGAGFGIRFVTPMAPIKLDFAWKLKKVKGDTNRFRIHLVIGSFF</sequence>
<dbReference type="GO" id="GO:0071709">
    <property type="term" value="P:membrane assembly"/>
    <property type="evidence" value="ECO:0007669"/>
    <property type="project" value="InterPro"/>
</dbReference>
<dbReference type="Pfam" id="PF01103">
    <property type="entry name" value="Omp85"/>
    <property type="match status" value="1"/>
</dbReference>
<dbReference type="PANTHER" id="PTHR12815">
    <property type="entry name" value="SORTING AND ASSEMBLY MACHINERY SAMM50 PROTEIN FAMILY MEMBER"/>
    <property type="match status" value="1"/>
</dbReference>
<dbReference type="NCBIfam" id="TIGR03303">
    <property type="entry name" value="OM_YaeT"/>
    <property type="match status" value="1"/>
</dbReference>
<name>A0A9D1CGF9_AQUAO</name>
<gene>
    <name evidence="10" type="primary">bamA</name>
    <name evidence="10" type="ORF">EYH37_03795</name>
</gene>
<protein>
    <recommendedName>
        <fullName evidence="7">Outer membrane protein assembly factor BamA</fullName>
    </recommendedName>
</protein>
<evidence type="ECO:0000256" key="4">
    <source>
        <dbReference type="ARBA" id="ARBA00022737"/>
    </source>
</evidence>
<dbReference type="PANTHER" id="PTHR12815:SF47">
    <property type="entry name" value="TRANSLOCATION AND ASSEMBLY MODULE SUBUNIT TAMA"/>
    <property type="match status" value="1"/>
</dbReference>
<dbReference type="PIRSF" id="PIRSF006076">
    <property type="entry name" value="OM_assembly_OMP85"/>
    <property type="match status" value="1"/>
</dbReference>
<dbReference type="Pfam" id="PF07244">
    <property type="entry name" value="POTRA"/>
    <property type="match status" value="5"/>
</dbReference>
<evidence type="ECO:0000313" key="11">
    <source>
        <dbReference type="Proteomes" id="UP000606463"/>
    </source>
</evidence>
<feature type="domain" description="POTRA" evidence="9">
    <location>
        <begin position="276"/>
        <end position="356"/>
    </location>
</feature>
<evidence type="ECO:0000259" key="8">
    <source>
        <dbReference type="Pfam" id="PF01103"/>
    </source>
</evidence>
<evidence type="ECO:0000256" key="2">
    <source>
        <dbReference type="ARBA" id="ARBA00022692"/>
    </source>
</evidence>
<accession>A0A9D1CGF9</accession>